<dbReference type="PROSITE" id="PS51635">
    <property type="entry name" value="PNPLA"/>
    <property type="match status" value="1"/>
</dbReference>
<comment type="caution">
    <text evidence="4">Lacks conserved residue(s) required for the propagation of feature annotation.</text>
</comment>
<evidence type="ECO:0000256" key="1">
    <source>
        <dbReference type="ARBA" id="ARBA00022801"/>
    </source>
</evidence>
<dbReference type="InterPro" id="IPR002641">
    <property type="entry name" value="PNPLA_dom"/>
</dbReference>
<evidence type="ECO:0000313" key="7">
    <source>
        <dbReference type="Proteomes" id="UP000326924"/>
    </source>
</evidence>
<dbReference type="Gene3D" id="3.40.1090.10">
    <property type="entry name" value="Cytosolic phospholipase A2 catalytic domain"/>
    <property type="match status" value="1"/>
</dbReference>
<dbReference type="OrthoDB" id="1658288at2759"/>
<dbReference type="AlphaFoldDB" id="A0A5J5EMV8"/>
<protein>
    <submittedName>
        <fullName evidence="6">Acyl transferase/acyl hydrolase/lysophospholipase</fullName>
    </submittedName>
</protein>
<dbReference type="GO" id="GO:0047499">
    <property type="term" value="F:calcium-independent phospholipase A2 activity"/>
    <property type="evidence" value="ECO:0007669"/>
    <property type="project" value="TreeGrafter"/>
</dbReference>
<organism evidence="6 7">
    <name type="scientific">Sphaerosporella brunnea</name>
    <dbReference type="NCBI Taxonomy" id="1250544"/>
    <lineage>
        <taxon>Eukaryota</taxon>
        <taxon>Fungi</taxon>
        <taxon>Dikarya</taxon>
        <taxon>Ascomycota</taxon>
        <taxon>Pezizomycotina</taxon>
        <taxon>Pezizomycetes</taxon>
        <taxon>Pezizales</taxon>
        <taxon>Pyronemataceae</taxon>
        <taxon>Sphaerosporella</taxon>
    </lineage>
</organism>
<proteinExistence type="predicted"/>
<name>A0A5J5EMV8_9PEZI</name>
<dbReference type="PANTHER" id="PTHR24185">
    <property type="entry name" value="CALCIUM-INDEPENDENT PHOSPHOLIPASE A2-GAMMA"/>
    <property type="match status" value="1"/>
</dbReference>
<dbReference type="Pfam" id="PF01734">
    <property type="entry name" value="Patatin"/>
    <property type="match status" value="1"/>
</dbReference>
<dbReference type="GO" id="GO:0019369">
    <property type="term" value="P:arachidonate metabolic process"/>
    <property type="evidence" value="ECO:0007669"/>
    <property type="project" value="TreeGrafter"/>
</dbReference>
<evidence type="ECO:0000313" key="6">
    <source>
        <dbReference type="EMBL" id="KAA8896058.1"/>
    </source>
</evidence>
<dbReference type="GO" id="GO:0046486">
    <property type="term" value="P:glycerolipid metabolic process"/>
    <property type="evidence" value="ECO:0007669"/>
    <property type="project" value="UniProtKB-ARBA"/>
</dbReference>
<feature type="active site" description="Proton acceptor" evidence="4">
    <location>
        <position position="218"/>
    </location>
</feature>
<keyword evidence="7" id="KW-1185">Reference proteome</keyword>
<feature type="active site" description="Nucleophile" evidence="4">
    <location>
        <position position="64"/>
    </location>
</feature>
<dbReference type="SUPFAM" id="SSF52151">
    <property type="entry name" value="FabD/lysophospholipase-like"/>
    <property type="match status" value="1"/>
</dbReference>
<evidence type="ECO:0000256" key="4">
    <source>
        <dbReference type="PROSITE-ProRule" id="PRU01161"/>
    </source>
</evidence>
<comment type="caution">
    <text evidence="6">The sequence shown here is derived from an EMBL/GenBank/DDBJ whole genome shotgun (WGS) entry which is preliminary data.</text>
</comment>
<feature type="short sequence motif" description="GXGXXG" evidence="4">
    <location>
        <begin position="17"/>
        <end position="22"/>
    </location>
</feature>
<accession>A0A5J5EMV8</accession>
<keyword evidence="1 4" id="KW-0378">Hydrolase</keyword>
<evidence type="ECO:0000256" key="3">
    <source>
        <dbReference type="ARBA" id="ARBA00023098"/>
    </source>
</evidence>
<gene>
    <name evidence="6" type="ORF">FN846DRAFT_293476</name>
</gene>
<dbReference type="InParanoid" id="A0A5J5EMV8"/>
<dbReference type="Proteomes" id="UP000326924">
    <property type="component" value="Unassembled WGS sequence"/>
</dbReference>
<reference evidence="6 7" key="1">
    <citation type="submission" date="2019-09" db="EMBL/GenBank/DDBJ databases">
        <title>Draft genome of the ectomycorrhizal ascomycete Sphaerosporella brunnea.</title>
        <authorList>
            <consortium name="DOE Joint Genome Institute"/>
            <person name="Benucci G.M."/>
            <person name="Marozzi G."/>
            <person name="Antonielli L."/>
            <person name="Sanchez S."/>
            <person name="Marco P."/>
            <person name="Wang X."/>
            <person name="Falini L.B."/>
            <person name="Barry K."/>
            <person name="Haridas S."/>
            <person name="Lipzen A."/>
            <person name="Labutti K."/>
            <person name="Grigoriev I.V."/>
            <person name="Murat C."/>
            <person name="Martin F."/>
            <person name="Albertini E."/>
            <person name="Donnini D."/>
            <person name="Bonito G."/>
        </authorList>
    </citation>
    <scope>NUCLEOTIDE SEQUENCE [LARGE SCALE GENOMIC DNA]</scope>
    <source>
        <strain evidence="6 7">Sb_GMNB300</strain>
    </source>
</reference>
<dbReference type="GO" id="GO:0016042">
    <property type="term" value="P:lipid catabolic process"/>
    <property type="evidence" value="ECO:0007669"/>
    <property type="project" value="UniProtKB-UniRule"/>
</dbReference>
<keyword evidence="2 4" id="KW-0442">Lipid degradation</keyword>
<dbReference type="EMBL" id="VXIS01000229">
    <property type="protein sequence ID" value="KAA8896058.1"/>
    <property type="molecule type" value="Genomic_DNA"/>
</dbReference>
<dbReference type="InterPro" id="IPR016035">
    <property type="entry name" value="Acyl_Trfase/lysoPLipase"/>
</dbReference>
<sequence length="500" mass="56225">MSALPPFLPPMVLNLHGGGVKGIVSLCLLDAVEEQVKQLLGPLGVEYSEDLKPCQYFKLICGTSTGAIIAIMLGRLQMTIGECKRAYRNLAEKIFGASWLKVVWRWLSTLIHRPETAIFPYKFNQKRLEKVVNEVLAGLGLDIDEPLIPDPSTATGPCKVLMPVVEIEDERFVIRLLRTYGCSDGGGAGWTIKAAIMAATAAPSIFPSYRYNNKDWADAAAWSLNNPARITYLEMKKLWAPHCKEVLFLDVGTGTLEDSLETSDFAGLKFLTALFRKLRTMYTSPEEASELVRAACNNNIGEITYYRLDVKFPREWKLVGPGDYKKLSQLENYVVGVLRTDSELNEHVQRASRRIVDALTGTHSKDTSPSLELARFLQCCNLIKPLDTHPGVCFLNGRDSEFFLRDIPAEWTPYTSQNLPEAFAEFREASGMIRNAIVDGPELEPAILLLRRVKEVQCAEFKRLREQGVTEETCRIFYSKTPRHPNFTGVLHFLNREAQQ</sequence>
<keyword evidence="3 4" id="KW-0443">Lipid metabolism</keyword>
<feature type="short sequence motif" description="GXSXG" evidence="4">
    <location>
        <begin position="62"/>
        <end position="66"/>
    </location>
</feature>
<keyword evidence="6" id="KW-0808">Transferase</keyword>
<dbReference type="PANTHER" id="PTHR24185:SF1">
    <property type="entry name" value="CALCIUM-INDEPENDENT PHOSPHOLIPASE A2-GAMMA"/>
    <property type="match status" value="1"/>
</dbReference>
<evidence type="ECO:0000259" key="5">
    <source>
        <dbReference type="PROSITE" id="PS51635"/>
    </source>
</evidence>
<feature type="domain" description="PNPLA" evidence="5">
    <location>
        <begin position="13"/>
        <end position="232"/>
    </location>
</feature>
<dbReference type="GO" id="GO:0016020">
    <property type="term" value="C:membrane"/>
    <property type="evidence" value="ECO:0007669"/>
    <property type="project" value="TreeGrafter"/>
</dbReference>
<evidence type="ECO:0000256" key="2">
    <source>
        <dbReference type="ARBA" id="ARBA00022963"/>
    </source>
</evidence>
<dbReference type="GO" id="GO:0016740">
    <property type="term" value="F:transferase activity"/>
    <property type="evidence" value="ECO:0007669"/>
    <property type="project" value="UniProtKB-KW"/>
</dbReference>